<dbReference type="EMBL" id="JXAL01000001">
    <property type="protein sequence ID" value="KIL37170.1"/>
    <property type="molecule type" value="Genomic_DNA"/>
</dbReference>
<dbReference type="Proteomes" id="UP000054526">
    <property type="component" value="Unassembled WGS sequence"/>
</dbReference>
<gene>
    <name evidence="1" type="ORF">SD71_00005</name>
</gene>
<accession>A0ABR5A7Z1</accession>
<reference evidence="1 2" key="1">
    <citation type="submission" date="2014-12" db="EMBL/GenBank/DDBJ databases">
        <title>Draft genome sequence of Cohnella kolymensis strain B-2846.</title>
        <authorList>
            <person name="Karlyshev A.V."/>
            <person name="Kudryashova E.B."/>
        </authorList>
    </citation>
    <scope>NUCLEOTIDE SEQUENCE [LARGE SCALE GENOMIC DNA]</scope>
    <source>
        <strain evidence="1 2">VKM B-2846</strain>
    </source>
</reference>
<organism evidence="1 2">
    <name type="scientific">Cohnella kolymensis</name>
    <dbReference type="NCBI Taxonomy" id="1590652"/>
    <lineage>
        <taxon>Bacteria</taxon>
        <taxon>Bacillati</taxon>
        <taxon>Bacillota</taxon>
        <taxon>Bacilli</taxon>
        <taxon>Bacillales</taxon>
        <taxon>Paenibacillaceae</taxon>
        <taxon>Cohnella</taxon>
    </lineage>
</organism>
<proteinExistence type="predicted"/>
<comment type="caution">
    <text evidence="1">The sequence shown here is derived from an EMBL/GenBank/DDBJ whole genome shotgun (WGS) entry which is preliminary data.</text>
</comment>
<protein>
    <submittedName>
        <fullName evidence="1">Uncharacterized protein</fullName>
    </submittedName>
</protein>
<evidence type="ECO:0000313" key="1">
    <source>
        <dbReference type="EMBL" id="KIL37170.1"/>
    </source>
</evidence>
<dbReference type="RefSeq" id="WP_041058140.1">
    <property type="nucleotide sequence ID" value="NZ_JXAL01000001.1"/>
</dbReference>
<sequence>MDMQFLRASFETQEAAESAVRKLSSLRSDGIRLERLSSNALADQDTDALTATVMSGNDIQMYSGAMAAADVPSQEWRVSRGGEQAAGSAPFALSVNVPGSVAEQARNVIQAAGGQMS</sequence>
<name>A0ABR5A7Z1_9BACL</name>
<keyword evidence="2" id="KW-1185">Reference proteome</keyword>
<evidence type="ECO:0000313" key="2">
    <source>
        <dbReference type="Proteomes" id="UP000054526"/>
    </source>
</evidence>